<keyword evidence="4" id="KW-0472">Membrane</keyword>
<protein>
    <submittedName>
        <fullName evidence="7">SUN domain-containing protein 1-like</fullName>
    </submittedName>
</protein>
<dbReference type="KEGG" id="osn:118761193"/>
<accession>A0A7E6EHR4</accession>
<sequence>MTRDGNMTSRFSLLESVVGQYATKVDALGDQIQRLVSANEALVLEMGRLKMDVSSMSEVREVVRAAIEKYDSDKTGRKDYALHSAGGHILSSSKPYSDYYEAYSFFGSPPSRSTPTPPPDTLPGNCWAMDGSGGFIVIGLARTVQFRAFSVEHASPLLTTREERTSAPRELSVFTLTTPTDDSPRWVGDFAYDLDSSVIQTFDLDVSECCDCRGCSRPTLSCSGSPPTRGMTNTRAYIESGCTTS</sequence>
<dbReference type="InterPro" id="IPR012919">
    <property type="entry name" value="SUN_dom"/>
</dbReference>
<dbReference type="AlphaFoldDB" id="A0A7E6EHR4"/>
<keyword evidence="2" id="KW-0812">Transmembrane</keyword>
<evidence type="ECO:0000256" key="3">
    <source>
        <dbReference type="ARBA" id="ARBA00022989"/>
    </source>
</evidence>
<dbReference type="GO" id="GO:0016020">
    <property type="term" value="C:membrane"/>
    <property type="evidence" value="ECO:0007669"/>
    <property type="project" value="UniProtKB-SubCell"/>
</dbReference>
<dbReference type="Gene3D" id="2.60.120.260">
    <property type="entry name" value="Galactose-binding domain-like"/>
    <property type="match status" value="1"/>
</dbReference>
<dbReference type="GO" id="GO:0043495">
    <property type="term" value="F:protein-membrane adaptor activity"/>
    <property type="evidence" value="ECO:0007669"/>
    <property type="project" value="TreeGrafter"/>
</dbReference>
<feature type="domain" description="SUN" evidence="5">
    <location>
        <begin position="64"/>
        <end position="245"/>
    </location>
</feature>
<reference evidence="7" key="1">
    <citation type="submission" date="2025-08" db="UniProtKB">
        <authorList>
            <consortium name="RefSeq"/>
        </authorList>
    </citation>
    <scope>IDENTIFICATION</scope>
</reference>
<evidence type="ECO:0000313" key="7">
    <source>
        <dbReference type="RefSeq" id="XP_036354809.1"/>
    </source>
</evidence>
<evidence type="ECO:0000256" key="2">
    <source>
        <dbReference type="ARBA" id="ARBA00022692"/>
    </source>
</evidence>
<dbReference type="InterPro" id="IPR045119">
    <property type="entry name" value="SUN1-5"/>
</dbReference>
<dbReference type="Proteomes" id="UP000515154">
    <property type="component" value="Unplaced"/>
</dbReference>
<comment type="subcellular location">
    <subcellularLocation>
        <location evidence="1">Membrane</location>
    </subcellularLocation>
</comment>
<name>A0A7E6EHR4_9MOLL</name>
<keyword evidence="6" id="KW-1185">Reference proteome</keyword>
<dbReference type="PANTHER" id="PTHR12911:SF8">
    <property type="entry name" value="KLAROID PROTEIN-RELATED"/>
    <property type="match status" value="1"/>
</dbReference>
<evidence type="ECO:0000313" key="6">
    <source>
        <dbReference type="Proteomes" id="UP000515154"/>
    </source>
</evidence>
<organism evidence="6 7">
    <name type="scientific">Octopus sinensis</name>
    <name type="common">East Asian common octopus</name>
    <dbReference type="NCBI Taxonomy" id="2607531"/>
    <lineage>
        <taxon>Eukaryota</taxon>
        <taxon>Metazoa</taxon>
        <taxon>Spiralia</taxon>
        <taxon>Lophotrochozoa</taxon>
        <taxon>Mollusca</taxon>
        <taxon>Cephalopoda</taxon>
        <taxon>Coleoidea</taxon>
        <taxon>Octopodiformes</taxon>
        <taxon>Octopoda</taxon>
        <taxon>Incirrata</taxon>
        <taxon>Octopodidae</taxon>
        <taxon>Octopus</taxon>
    </lineage>
</organism>
<keyword evidence="3" id="KW-1133">Transmembrane helix</keyword>
<dbReference type="PANTHER" id="PTHR12911">
    <property type="entry name" value="SAD1/UNC-84-LIKE PROTEIN-RELATED"/>
    <property type="match status" value="1"/>
</dbReference>
<proteinExistence type="predicted"/>
<dbReference type="PROSITE" id="PS51469">
    <property type="entry name" value="SUN"/>
    <property type="match status" value="1"/>
</dbReference>
<dbReference type="GO" id="GO:0005635">
    <property type="term" value="C:nuclear envelope"/>
    <property type="evidence" value="ECO:0007669"/>
    <property type="project" value="TreeGrafter"/>
</dbReference>
<dbReference type="Pfam" id="PF07738">
    <property type="entry name" value="Sad1_UNC"/>
    <property type="match status" value="1"/>
</dbReference>
<evidence type="ECO:0000256" key="1">
    <source>
        <dbReference type="ARBA" id="ARBA00004370"/>
    </source>
</evidence>
<gene>
    <name evidence="7" type="primary">LOC118761193</name>
</gene>
<evidence type="ECO:0000259" key="5">
    <source>
        <dbReference type="PROSITE" id="PS51469"/>
    </source>
</evidence>
<evidence type="ECO:0000256" key="4">
    <source>
        <dbReference type="ARBA" id="ARBA00023136"/>
    </source>
</evidence>
<dbReference type="RefSeq" id="XP_036354809.1">
    <property type="nucleotide sequence ID" value="XM_036498916.1"/>
</dbReference>